<comment type="caution">
    <text evidence="1">The sequence shown here is derived from an EMBL/GenBank/DDBJ whole genome shotgun (WGS) entry which is preliminary data.</text>
</comment>
<reference evidence="1 2" key="1">
    <citation type="submission" date="2016-07" db="EMBL/GenBank/DDBJ databases">
        <title>Pervasive Adenine N6-methylation of Active Genes in Fungi.</title>
        <authorList>
            <consortium name="DOE Joint Genome Institute"/>
            <person name="Mondo S.J."/>
            <person name="Dannebaum R.O."/>
            <person name="Kuo R.C."/>
            <person name="Labutti K."/>
            <person name="Haridas S."/>
            <person name="Kuo A."/>
            <person name="Salamov A."/>
            <person name="Ahrendt S.R."/>
            <person name="Lipzen A."/>
            <person name="Sullivan W."/>
            <person name="Andreopoulos W.B."/>
            <person name="Clum A."/>
            <person name="Lindquist E."/>
            <person name="Daum C."/>
            <person name="Ramamoorthy G.K."/>
            <person name="Gryganskyi A."/>
            <person name="Culley D."/>
            <person name="Magnuson J.K."/>
            <person name="James T.Y."/>
            <person name="O'Malley M.A."/>
            <person name="Stajich J.E."/>
            <person name="Spatafora J.W."/>
            <person name="Visel A."/>
            <person name="Grigoriev I.V."/>
        </authorList>
    </citation>
    <scope>NUCLEOTIDE SEQUENCE [LARGE SCALE GENOMIC DNA]</scope>
    <source>
        <strain evidence="1 2">NRRL 1336</strain>
    </source>
</reference>
<proteinExistence type="predicted"/>
<dbReference type="EMBL" id="MCGE01000036">
    <property type="protein sequence ID" value="ORZ07155.1"/>
    <property type="molecule type" value="Genomic_DNA"/>
</dbReference>
<keyword evidence="2" id="KW-1185">Reference proteome</keyword>
<dbReference type="Proteomes" id="UP000193560">
    <property type="component" value="Unassembled WGS sequence"/>
</dbReference>
<name>A0A1X2I156_9FUNG</name>
<dbReference type="OrthoDB" id="2265221at2759"/>
<gene>
    <name evidence="1" type="ORF">BCR42DRAFT_336677</name>
</gene>
<dbReference type="AlphaFoldDB" id="A0A1X2I156"/>
<sequence length="95" mass="10622">MVGVIANYIPKYQTHINCIKSQGYAIVGYARKTPGPEGKQRRNNLLNRMVYCLKKRSLCDKVFVSSSCLASDSLVSRDVNEEINVLGELTNVDVK</sequence>
<evidence type="ECO:0000313" key="2">
    <source>
        <dbReference type="Proteomes" id="UP000193560"/>
    </source>
</evidence>
<accession>A0A1X2I156</accession>
<evidence type="ECO:0000313" key="1">
    <source>
        <dbReference type="EMBL" id="ORZ07155.1"/>
    </source>
</evidence>
<protein>
    <submittedName>
        <fullName evidence="1">Uncharacterized protein</fullName>
    </submittedName>
</protein>
<organism evidence="1 2">
    <name type="scientific">Absidia repens</name>
    <dbReference type="NCBI Taxonomy" id="90262"/>
    <lineage>
        <taxon>Eukaryota</taxon>
        <taxon>Fungi</taxon>
        <taxon>Fungi incertae sedis</taxon>
        <taxon>Mucoromycota</taxon>
        <taxon>Mucoromycotina</taxon>
        <taxon>Mucoromycetes</taxon>
        <taxon>Mucorales</taxon>
        <taxon>Cunninghamellaceae</taxon>
        <taxon>Absidia</taxon>
    </lineage>
</organism>